<dbReference type="PROSITE" id="PS50164">
    <property type="entry name" value="GIY_YIG"/>
    <property type="match status" value="1"/>
</dbReference>
<dbReference type="PANTHER" id="PTHR34477:SF1">
    <property type="entry name" value="UPF0213 PROTEIN YHBQ"/>
    <property type="match status" value="1"/>
</dbReference>
<reference evidence="4" key="1">
    <citation type="journal article" date="2019" name="Int. J. Syst. Evol. Microbiol.">
        <title>The Global Catalogue of Microorganisms (GCM) 10K type strain sequencing project: providing services to taxonomists for standard genome sequencing and annotation.</title>
        <authorList>
            <consortium name="The Broad Institute Genomics Platform"/>
            <consortium name="The Broad Institute Genome Sequencing Center for Infectious Disease"/>
            <person name="Wu L."/>
            <person name="Ma J."/>
        </authorList>
    </citation>
    <scope>NUCLEOTIDE SEQUENCE [LARGE SCALE GENOMIC DNA]</scope>
    <source>
        <strain evidence="4">JCM 16211</strain>
    </source>
</reference>
<dbReference type="Gene3D" id="3.40.1440.10">
    <property type="entry name" value="GIY-YIG endonuclease"/>
    <property type="match status" value="1"/>
</dbReference>
<dbReference type="PANTHER" id="PTHR34477">
    <property type="entry name" value="UPF0213 PROTEIN YHBQ"/>
    <property type="match status" value="1"/>
</dbReference>
<organism evidence="3 4">
    <name type="scientific">Kangiella japonica</name>
    <dbReference type="NCBI Taxonomy" id="647384"/>
    <lineage>
        <taxon>Bacteria</taxon>
        <taxon>Pseudomonadati</taxon>
        <taxon>Pseudomonadota</taxon>
        <taxon>Gammaproteobacteria</taxon>
        <taxon>Kangiellales</taxon>
        <taxon>Kangiellaceae</taxon>
        <taxon>Kangiella</taxon>
    </lineage>
</organism>
<sequence>MTTSKNMSEQESPKWHLYILRCKDETLYTGITNDLQRRFEEHQSNSPRCAKYLRGRQPLTMIYHTEFSSKSLALKAEIKVKKLTASQKKLLASGQLVINEIADTH</sequence>
<evidence type="ECO:0000313" key="4">
    <source>
        <dbReference type="Proteomes" id="UP001501221"/>
    </source>
</evidence>
<accession>A0ABP3CRY4</accession>
<evidence type="ECO:0000313" key="3">
    <source>
        <dbReference type="EMBL" id="GAA0213955.1"/>
    </source>
</evidence>
<dbReference type="InterPro" id="IPR000305">
    <property type="entry name" value="GIY-YIG_endonuc"/>
</dbReference>
<name>A0ABP3CRY4_9GAMM</name>
<dbReference type="Proteomes" id="UP001501221">
    <property type="component" value="Unassembled WGS sequence"/>
</dbReference>
<dbReference type="SUPFAM" id="SSF82771">
    <property type="entry name" value="GIY-YIG endonuclease"/>
    <property type="match status" value="1"/>
</dbReference>
<gene>
    <name evidence="3" type="ORF">GCM10009123_21450</name>
</gene>
<dbReference type="SMART" id="SM00465">
    <property type="entry name" value="GIYc"/>
    <property type="match status" value="1"/>
</dbReference>
<comment type="similarity">
    <text evidence="1">Belongs to the UPF0213 family.</text>
</comment>
<dbReference type="Pfam" id="PF01541">
    <property type="entry name" value="GIY-YIG"/>
    <property type="match status" value="1"/>
</dbReference>
<dbReference type="CDD" id="cd10456">
    <property type="entry name" value="GIY-YIG_UPF0213"/>
    <property type="match status" value="1"/>
</dbReference>
<feature type="domain" description="GIY-YIG" evidence="2">
    <location>
        <begin position="13"/>
        <end position="92"/>
    </location>
</feature>
<protein>
    <recommendedName>
        <fullName evidence="2">GIY-YIG domain-containing protein</fullName>
    </recommendedName>
</protein>
<dbReference type="InterPro" id="IPR050190">
    <property type="entry name" value="UPF0213_domain"/>
</dbReference>
<keyword evidence="4" id="KW-1185">Reference proteome</keyword>
<dbReference type="InterPro" id="IPR035901">
    <property type="entry name" value="GIY-YIG_endonuc_sf"/>
</dbReference>
<dbReference type="RefSeq" id="WP_343990203.1">
    <property type="nucleotide sequence ID" value="NZ_BAAAFM010000008.1"/>
</dbReference>
<proteinExistence type="inferred from homology"/>
<evidence type="ECO:0000256" key="1">
    <source>
        <dbReference type="ARBA" id="ARBA00007435"/>
    </source>
</evidence>
<comment type="caution">
    <text evidence="3">The sequence shown here is derived from an EMBL/GenBank/DDBJ whole genome shotgun (WGS) entry which is preliminary data.</text>
</comment>
<dbReference type="EMBL" id="BAAAFM010000008">
    <property type="protein sequence ID" value="GAA0213955.1"/>
    <property type="molecule type" value="Genomic_DNA"/>
</dbReference>
<evidence type="ECO:0000259" key="2">
    <source>
        <dbReference type="PROSITE" id="PS50164"/>
    </source>
</evidence>